<dbReference type="PANTHER" id="PTHR46098">
    <property type="entry name" value="TRNA (CYTOSINE(38)-C(5))-METHYLTRANSFERASE"/>
    <property type="match status" value="1"/>
</dbReference>
<keyword evidence="9" id="KW-1185">Reference proteome</keyword>
<evidence type="ECO:0000313" key="9">
    <source>
        <dbReference type="Proteomes" id="UP000622245"/>
    </source>
</evidence>
<evidence type="ECO:0000313" key="8">
    <source>
        <dbReference type="EMBL" id="MBM0275345.1"/>
    </source>
</evidence>
<gene>
    <name evidence="8" type="primary">dcm</name>
    <name evidence="8" type="ORF">JM949_07690</name>
</gene>
<sequence length="247" mass="26865">MNYLSLFSGIGGLDLGLDRAGMTCVGQVELDPYCRTVLDRHWPEVPKHDDVRTAVDWWTARPRPAVRLVAGGFPCQPFSTAGLRRGTGDPRWGWPWFRAVVRAVRPDYVLVENVAALLDDADAFGWMLGDLAEDGFDADWTVLSACAVGAPHMRERLFLVAHPYGLDGTQGLGSWQWPPAVPPRDVRAGAWLHPVDGLMEAERRSGRVVDGVPDELESARVKGLGNAVAPAVGEQIGRLITAHAIAA</sequence>
<dbReference type="NCBIfam" id="TIGR00675">
    <property type="entry name" value="dcm"/>
    <property type="match status" value="1"/>
</dbReference>
<evidence type="ECO:0000256" key="1">
    <source>
        <dbReference type="ARBA" id="ARBA00011975"/>
    </source>
</evidence>
<keyword evidence="2 6" id="KW-0489">Methyltransferase</keyword>
<dbReference type="Gene3D" id="3.40.50.150">
    <property type="entry name" value="Vaccinia Virus protein VP39"/>
    <property type="match status" value="1"/>
</dbReference>
<dbReference type="EC" id="2.1.1.37" evidence="1"/>
<dbReference type="EMBL" id="JAEVHL010000021">
    <property type="protein sequence ID" value="MBM0275345.1"/>
    <property type="molecule type" value="Genomic_DNA"/>
</dbReference>
<evidence type="ECO:0000256" key="2">
    <source>
        <dbReference type="ARBA" id="ARBA00022603"/>
    </source>
</evidence>
<organism evidence="8 9">
    <name type="scientific">Micromonospora tarensis</name>
    <dbReference type="NCBI Taxonomy" id="2806100"/>
    <lineage>
        <taxon>Bacteria</taxon>
        <taxon>Bacillati</taxon>
        <taxon>Actinomycetota</taxon>
        <taxon>Actinomycetes</taxon>
        <taxon>Micromonosporales</taxon>
        <taxon>Micromonosporaceae</taxon>
        <taxon>Micromonospora</taxon>
    </lineage>
</organism>
<dbReference type="Pfam" id="PF00145">
    <property type="entry name" value="DNA_methylase"/>
    <property type="match status" value="1"/>
</dbReference>
<proteinExistence type="inferred from homology"/>
<dbReference type="SUPFAM" id="SSF53335">
    <property type="entry name" value="S-adenosyl-L-methionine-dependent methyltransferases"/>
    <property type="match status" value="1"/>
</dbReference>
<dbReference type="RefSeq" id="WP_203147745.1">
    <property type="nucleotide sequence ID" value="NZ_JAEVHL010000021.1"/>
</dbReference>
<evidence type="ECO:0000256" key="4">
    <source>
        <dbReference type="ARBA" id="ARBA00022691"/>
    </source>
</evidence>
<protein>
    <recommendedName>
        <fullName evidence="1">DNA (cytosine-5-)-methyltransferase</fullName>
        <ecNumber evidence="1">2.1.1.37</ecNumber>
    </recommendedName>
</protein>
<evidence type="ECO:0000256" key="5">
    <source>
        <dbReference type="ARBA" id="ARBA00022747"/>
    </source>
</evidence>
<dbReference type="InterPro" id="IPR001525">
    <property type="entry name" value="C5_MeTfrase"/>
</dbReference>
<evidence type="ECO:0000256" key="3">
    <source>
        <dbReference type="ARBA" id="ARBA00022679"/>
    </source>
</evidence>
<name>A0ABS1YD62_9ACTN</name>
<keyword evidence="4 6" id="KW-0949">S-adenosyl-L-methionine</keyword>
<comment type="caution">
    <text evidence="8">The sequence shown here is derived from an EMBL/GenBank/DDBJ whole genome shotgun (WGS) entry which is preliminary data.</text>
</comment>
<feature type="active site" evidence="6">
    <location>
        <position position="75"/>
    </location>
</feature>
<comment type="similarity">
    <text evidence="6 7">Belongs to the class I-like SAM-binding methyltransferase superfamily. C5-methyltransferase family.</text>
</comment>
<keyword evidence="5" id="KW-0680">Restriction system</keyword>
<dbReference type="InterPro" id="IPR050750">
    <property type="entry name" value="C5-MTase"/>
</dbReference>
<accession>A0ABS1YD62</accession>
<keyword evidence="3 6" id="KW-0808">Transferase</keyword>
<reference evidence="8 9" key="1">
    <citation type="submission" date="2021-01" db="EMBL/GenBank/DDBJ databases">
        <title>Draft genome sequence of Micromonospora sp. strain STR1s_6.</title>
        <authorList>
            <person name="Karlyshev A."/>
            <person name="Jawad R."/>
        </authorList>
    </citation>
    <scope>NUCLEOTIDE SEQUENCE [LARGE SCALE GENOMIC DNA]</scope>
    <source>
        <strain evidence="8 9">STR1S-6</strain>
    </source>
</reference>
<dbReference type="InterPro" id="IPR029063">
    <property type="entry name" value="SAM-dependent_MTases_sf"/>
</dbReference>
<dbReference type="GO" id="GO:0003886">
    <property type="term" value="F:DNA (cytosine-5-)-methyltransferase activity"/>
    <property type="evidence" value="ECO:0007669"/>
    <property type="project" value="UniProtKB-EC"/>
</dbReference>
<dbReference type="InterPro" id="IPR031303">
    <property type="entry name" value="C5_meth_CS"/>
</dbReference>
<dbReference type="PROSITE" id="PS00095">
    <property type="entry name" value="C5_MTASE_2"/>
    <property type="match status" value="1"/>
</dbReference>
<dbReference type="GO" id="GO:0032259">
    <property type="term" value="P:methylation"/>
    <property type="evidence" value="ECO:0007669"/>
    <property type="project" value="UniProtKB-KW"/>
</dbReference>
<dbReference type="PROSITE" id="PS51679">
    <property type="entry name" value="SAM_MT_C5"/>
    <property type="match status" value="1"/>
</dbReference>
<dbReference type="Proteomes" id="UP000622245">
    <property type="component" value="Unassembled WGS sequence"/>
</dbReference>
<evidence type="ECO:0000256" key="6">
    <source>
        <dbReference type="PROSITE-ProRule" id="PRU01016"/>
    </source>
</evidence>
<dbReference type="PRINTS" id="PR00105">
    <property type="entry name" value="C5METTRFRASE"/>
</dbReference>
<dbReference type="PANTHER" id="PTHR46098:SF1">
    <property type="entry name" value="TRNA (CYTOSINE(38)-C(5))-METHYLTRANSFERASE"/>
    <property type="match status" value="1"/>
</dbReference>
<evidence type="ECO:0000256" key="7">
    <source>
        <dbReference type="RuleBase" id="RU000416"/>
    </source>
</evidence>